<dbReference type="GO" id="GO:0016887">
    <property type="term" value="F:ATP hydrolysis activity"/>
    <property type="evidence" value="ECO:0007669"/>
    <property type="project" value="InterPro"/>
</dbReference>
<evidence type="ECO:0000259" key="9">
    <source>
        <dbReference type="PROSITE" id="PS50893"/>
    </source>
</evidence>
<dbReference type="Gene3D" id="3.40.50.300">
    <property type="entry name" value="P-loop containing nucleotide triphosphate hydrolases"/>
    <property type="match status" value="1"/>
</dbReference>
<dbReference type="InterPro" id="IPR036640">
    <property type="entry name" value="ABC1_TM_sf"/>
</dbReference>
<evidence type="ECO:0000313" key="10">
    <source>
        <dbReference type="EMBL" id="KAJ5100922.1"/>
    </source>
</evidence>
<keyword evidence="3" id="KW-0547">Nucleotide-binding</keyword>
<feature type="domain" description="ABC transporter" evidence="9">
    <location>
        <begin position="228"/>
        <end position="459"/>
    </location>
</feature>
<gene>
    <name evidence="10" type="ORF">N7456_006974</name>
</gene>
<keyword evidence="4" id="KW-0067">ATP-binding</keyword>
<dbReference type="PANTHER" id="PTHR24221">
    <property type="entry name" value="ATP-BINDING CASSETTE SUB-FAMILY B"/>
    <property type="match status" value="1"/>
</dbReference>
<comment type="subcellular location">
    <subcellularLocation>
        <location evidence="1">Membrane</location>
        <topology evidence="1">Multi-pass membrane protein</topology>
    </subcellularLocation>
</comment>
<protein>
    <recommendedName>
        <fullName evidence="9">ABC transporter domain-containing protein</fullName>
    </recommendedName>
</protein>
<evidence type="ECO:0000256" key="5">
    <source>
        <dbReference type="ARBA" id="ARBA00022989"/>
    </source>
</evidence>
<evidence type="ECO:0000256" key="7">
    <source>
        <dbReference type="ARBA" id="ARBA00024363"/>
    </source>
</evidence>
<dbReference type="OrthoDB" id="6500128at2759"/>
<dbReference type="PROSITE" id="PS50893">
    <property type="entry name" value="ABC_TRANSPORTER_2"/>
    <property type="match status" value="1"/>
</dbReference>
<dbReference type="SUPFAM" id="SSF90123">
    <property type="entry name" value="ABC transporter transmembrane region"/>
    <property type="match status" value="1"/>
</dbReference>
<dbReference type="InterPro" id="IPR003439">
    <property type="entry name" value="ABC_transporter-like_ATP-bd"/>
</dbReference>
<keyword evidence="11" id="KW-1185">Reference proteome</keyword>
<keyword evidence="6 8" id="KW-0472">Membrane</keyword>
<dbReference type="GO" id="GO:0016020">
    <property type="term" value="C:membrane"/>
    <property type="evidence" value="ECO:0007669"/>
    <property type="project" value="UniProtKB-SubCell"/>
</dbReference>
<keyword evidence="2 8" id="KW-0812">Transmembrane</keyword>
<dbReference type="SMART" id="SM00382">
    <property type="entry name" value="AAA"/>
    <property type="match status" value="1"/>
</dbReference>
<comment type="caution">
    <text evidence="10">The sequence shown here is derived from an EMBL/GenBank/DDBJ whole genome shotgun (WGS) entry which is preliminary data.</text>
</comment>
<dbReference type="EMBL" id="JAPQKH010000004">
    <property type="protein sequence ID" value="KAJ5100922.1"/>
    <property type="molecule type" value="Genomic_DNA"/>
</dbReference>
<evidence type="ECO:0000256" key="6">
    <source>
        <dbReference type="ARBA" id="ARBA00023136"/>
    </source>
</evidence>
<proteinExistence type="inferred from homology"/>
<reference evidence="10" key="1">
    <citation type="submission" date="2022-11" db="EMBL/GenBank/DDBJ databases">
        <authorList>
            <person name="Petersen C."/>
        </authorList>
    </citation>
    <scope>NUCLEOTIDE SEQUENCE</scope>
    <source>
        <strain evidence="10">IBT 30069</strain>
    </source>
</reference>
<evidence type="ECO:0000256" key="3">
    <source>
        <dbReference type="ARBA" id="ARBA00022741"/>
    </source>
</evidence>
<evidence type="ECO:0000256" key="4">
    <source>
        <dbReference type="ARBA" id="ARBA00022840"/>
    </source>
</evidence>
<keyword evidence="5 8" id="KW-1133">Transmembrane helix</keyword>
<dbReference type="PANTHER" id="PTHR24221:SF654">
    <property type="entry name" value="ATP-BINDING CASSETTE SUB-FAMILY B MEMBER 6"/>
    <property type="match status" value="1"/>
</dbReference>
<organism evidence="10 11">
    <name type="scientific">Penicillium angulare</name>
    <dbReference type="NCBI Taxonomy" id="116970"/>
    <lineage>
        <taxon>Eukaryota</taxon>
        <taxon>Fungi</taxon>
        <taxon>Dikarya</taxon>
        <taxon>Ascomycota</taxon>
        <taxon>Pezizomycotina</taxon>
        <taxon>Eurotiomycetes</taxon>
        <taxon>Eurotiomycetidae</taxon>
        <taxon>Eurotiales</taxon>
        <taxon>Aspergillaceae</taxon>
        <taxon>Penicillium</taxon>
    </lineage>
</organism>
<dbReference type="Pfam" id="PF00005">
    <property type="entry name" value="ABC_tran"/>
    <property type="match status" value="1"/>
</dbReference>
<dbReference type="InterPro" id="IPR039421">
    <property type="entry name" value="Type_1_exporter"/>
</dbReference>
<evidence type="ECO:0000313" key="11">
    <source>
        <dbReference type="Proteomes" id="UP001149165"/>
    </source>
</evidence>
<evidence type="ECO:0000256" key="1">
    <source>
        <dbReference type="ARBA" id="ARBA00004141"/>
    </source>
</evidence>
<dbReference type="InterPro" id="IPR003593">
    <property type="entry name" value="AAA+_ATPase"/>
</dbReference>
<dbReference type="AlphaFoldDB" id="A0A9W9KDE2"/>
<dbReference type="Proteomes" id="UP001149165">
    <property type="component" value="Unassembled WGS sequence"/>
</dbReference>
<sequence>MLLYILNRSQRWHLLHDKAGKGNMIQQAGFIGHLSVTIFFETMPALINLIFNYIVLYYTLGSSASLFLFGGIVYLVLDTSMSDLQLDSKRQRKALEKDRAQDQALENSSLIKTFGATSYFHGRFSQALHRSFQCENTSMFWFTFKRFIVQGLERSLFFIIQQRAPLENLQLQINYWPIFIKSLMEICRCLTYIVNGARRIRRLLDNHQEEITKGLRNSCSKDNIQGFILFDNVSFRLDGKMILENVTFRVDQGETVAIVGESGSGKTTILDLIVWQSSVQSGGVEIDGFNISGLESPERLAEIIAYVPANKFLVENTSIMFNLTLGKDYKAQDIDHACRSAMIYEVINNLGKGYETIVPGDANLSDGEKQRIALARALLRKPRILVLDEFTSLLDAETEKKVCEKVKKLQCTTLIATNRIATAKVADRILVVERGEIVEEGTHDALEEKRGVYWRFCQEDSKRPTDSEDAGKSKN</sequence>
<reference evidence="10" key="2">
    <citation type="journal article" date="2023" name="IMA Fungus">
        <title>Comparative genomic study of the Penicillium genus elucidates a diverse pangenome and 15 lateral gene transfer events.</title>
        <authorList>
            <person name="Petersen C."/>
            <person name="Sorensen T."/>
            <person name="Nielsen M.R."/>
            <person name="Sondergaard T.E."/>
            <person name="Sorensen J.L."/>
            <person name="Fitzpatrick D.A."/>
            <person name="Frisvad J.C."/>
            <person name="Nielsen K.L."/>
        </authorList>
    </citation>
    <scope>NUCLEOTIDE SEQUENCE</scope>
    <source>
        <strain evidence="10">IBT 30069</strain>
    </source>
</reference>
<evidence type="ECO:0000256" key="8">
    <source>
        <dbReference type="SAM" id="Phobius"/>
    </source>
</evidence>
<comment type="similarity">
    <text evidence="7">Belongs to the ABC transporter superfamily. ABCB family. Heavy Metal importer (TC 3.A.1.210) subfamily.</text>
</comment>
<dbReference type="SUPFAM" id="SSF52540">
    <property type="entry name" value="P-loop containing nucleoside triphosphate hydrolases"/>
    <property type="match status" value="1"/>
</dbReference>
<feature type="transmembrane region" description="Helical" evidence="8">
    <location>
        <begin position="57"/>
        <end position="77"/>
    </location>
</feature>
<evidence type="ECO:0000256" key="2">
    <source>
        <dbReference type="ARBA" id="ARBA00022692"/>
    </source>
</evidence>
<dbReference type="GO" id="GO:0005524">
    <property type="term" value="F:ATP binding"/>
    <property type="evidence" value="ECO:0007669"/>
    <property type="project" value="UniProtKB-KW"/>
</dbReference>
<name>A0A9W9KDE2_9EURO</name>
<dbReference type="GO" id="GO:0042626">
    <property type="term" value="F:ATPase-coupled transmembrane transporter activity"/>
    <property type="evidence" value="ECO:0007669"/>
    <property type="project" value="TreeGrafter"/>
</dbReference>
<dbReference type="Gene3D" id="1.20.1560.10">
    <property type="entry name" value="ABC transporter type 1, transmembrane domain"/>
    <property type="match status" value="1"/>
</dbReference>
<feature type="transmembrane region" description="Helical" evidence="8">
    <location>
        <begin position="30"/>
        <end position="51"/>
    </location>
</feature>
<dbReference type="InterPro" id="IPR027417">
    <property type="entry name" value="P-loop_NTPase"/>
</dbReference>
<accession>A0A9W9KDE2</accession>